<keyword evidence="2" id="KW-1185">Reference proteome</keyword>
<sequence length="91" mass="9666">MGDPEEYAAGAARQAPPSLLKTLLDKGQSAKDALTHDGNNASIILDDKASRETPWTPKSLGRAKSAIVYKVNVAVATAASAWARISLRNYL</sequence>
<name>A0A9W6U4V7_9STRA</name>
<proteinExistence type="predicted"/>
<comment type="caution">
    <text evidence="1">The sequence shown here is derived from an EMBL/GenBank/DDBJ whole genome shotgun (WGS) entry which is preliminary data.</text>
</comment>
<evidence type="ECO:0000313" key="1">
    <source>
        <dbReference type="EMBL" id="GMF25916.1"/>
    </source>
</evidence>
<dbReference type="Proteomes" id="UP001165121">
    <property type="component" value="Unassembled WGS sequence"/>
</dbReference>
<dbReference type="OrthoDB" id="70493at2759"/>
<reference evidence="1" key="1">
    <citation type="submission" date="2023-04" db="EMBL/GenBank/DDBJ databases">
        <title>Phytophthora fragariaefolia NBRC 109709.</title>
        <authorList>
            <person name="Ichikawa N."/>
            <person name="Sato H."/>
            <person name="Tonouchi N."/>
        </authorList>
    </citation>
    <scope>NUCLEOTIDE SEQUENCE</scope>
    <source>
        <strain evidence="1">NBRC 109709</strain>
    </source>
</reference>
<gene>
    <name evidence="1" type="ORF">Pfra01_000475000</name>
</gene>
<organism evidence="1 2">
    <name type="scientific">Phytophthora fragariaefolia</name>
    <dbReference type="NCBI Taxonomy" id="1490495"/>
    <lineage>
        <taxon>Eukaryota</taxon>
        <taxon>Sar</taxon>
        <taxon>Stramenopiles</taxon>
        <taxon>Oomycota</taxon>
        <taxon>Peronosporomycetes</taxon>
        <taxon>Peronosporales</taxon>
        <taxon>Peronosporaceae</taxon>
        <taxon>Phytophthora</taxon>
    </lineage>
</organism>
<evidence type="ECO:0000313" key="2">
    <source>
        <dbReference type="Proteomes" id="UP001165121"/>
    </source>
</evidence>
<dbReference type="EMBL" id="BSXT01000374">
    <property type="protein sequence ID" value="GMF25916.1"/>
    <property type="molecule type" value="Genomic_DNA"/>
</dbReference>
<protein>
    <submittedName>
        <fullName evidence="1">Unnamed protein product</fullName>
    </submittedName>
</protein>
<accession>A0A9W6U4V7</accession>
<dbReference type="AlphaFoldDB" id="A0A9W6U4V7"/>